<sequence>MTMKNFSLFTQISPLWVSCSRKFPPCSKRPTVRPLGTARPARSLCQCPVTVRRTSTVILLLHIRERPALATKLVSADSTEGASKSCLTSYWTVIQGTYGGRSRRLLHNDCIKCGVVSLDYANVNLRKRGIQSFCAYYEIGPAIFAKQGNNALSTQILSTSQRDHKHERFSHLSLLGPCARLYVPRQMA</sequence>
<evidence type="ECO:0000313" key="1">
    <source>
        <dbReference type="EMBL" id="KAH7088504.1"/>
    </source>
</evidence>
<dbReference type="EMBL" id="JAGMVJ010000008">
    <property type="protein sequence ID" value="KAH7088504.1"/>
    <property type="molecule type" value="Genomic_DNA"/>
</dbReference>
<dbReference type="AlphaFoldDB" id="A0A8K0R7C8"/>
<dbReference type="PROSITE" id="PS51257">
    <property type="entry name" value="PROKAR_LIPOPROTEIN"/>
    <property type="match status" value="1"/>
</dbReference>
<accession>A0A8K0R7C8</accession>
<keyword evidence="2" id="KW-1185">Reference proteome</keyword>
<comment type="caution">
    <text evidence="1">The sequence shown here is derived from an EMBL/GenBank/DDBJ whole genome shotgun (WGS) entry which is preliminary data.</text>
</comment>
<protein>
    <submittedName>
        <fullName evidence="1">Uncharacterized protein</fullName>
    </submittedName>
</protein>
<reference evidence="1" key="1">
    <citation type="journal article" date="2021" name="Nat. Commun.">
        <title>Genetic determinants of endophytism in the Arabidopsis root mycobiome.</title>
        <authorList>
            <person name="Mesny F."/>
            <person name="Miyauchi S."/>
            <person name="Thiergart T."/>
            <person name="Pickel B."/>
            <person name="Atanasova L."/>
            <person name="Karlsson M."/>
            <person name="Huettel B."/>
            <person name="Barry K.W."/>
            <person name="Haridas S."/>
            <person name="Chen C."/>
            <person name="Bauer D."/>
            <person name="Andreopoulos W."/>
            <person name="Pangilinan J."/>
            <person name="LaButti K."/>
            <person name="Riley R."/>
            <person name="Lipzen A."/>
            <person name="Clum A."/>
            <person name="Drula E."/>
            <person name="Henrissat B."/>
            <person name="Kohler A."/>
            <person name="Grigoriev I.V."/>
            <person name="Martin F.M."/>
            <person name="Hacquard S."/>
        </authorList>
    </citation>
    <scope>NUCLEOTIDE SEQUENCE</scope>
    <source>
        <strain evidence="1">MPI-SDFR-AT-0120</strain>
    </source>
</reference>
<evidence type="ECO:0000313" key="2">
    <source>
        <dbReference type="Proteomes" id="UP000813461"/>
    </source>
</evidence>
<gene>
    <name evidence="1" type="ORF">FB567DRAFT_340418</name>
</gene>
<organism evidence="1 2">
    <name type="scientific">Paraphoma chrysanthemicola</name>
    <dbReference type="NCBI Taxonomy" id="798071"/>
    <lineage>
        <taxon>Eukaryota</taxon>
        <taxon>Fungi</taxon>
        <taxon>Dikarya</taxon>
        <taxon>Ascomycota</taxon>
        <taxon>Pezizomycotina</taxon>
        <taxon>Dothideomycetes</taxon>
        <taxon>Pleosporomycetidae</taxon>
        <taxon>Pleosporales</taxon>
        <taxon>Pleosporineae</taxon>
        <taxon>Phaeosphaeriaceae</taxon>
        <taxon>Paraphoma</taxon>
    </lineage>
</organism>
<name>A0A8K0R7C8_9PLEO</name>
<proteinExistence type="predicted"/>
<dbReference type="Proteomes" id="UP000813461">
    <property type="component" value="Unassembled WGS sequence"/>
</dbReference>